<feature type="compositionally biased region" description="Low complexity" evidence="1">
    <location>
        <begin position="32"/>
        <end position="46"/>
    </location>
</feature>
<feature type="region of interest" description="Disordered" evidence="1">
    <location>
        <begin position="94"/>
        <end position="122"/>
    </location>
</feature>
<dbReference type="InParanoid" id="A0A136ITR5"/>
<dbReference type="EMBL" id="KQ964258">
    <property type="protein sequence ID" value="KXJ88350.1"/>
    <property type="molecule type" value="Genomic_DNA"/>
</dbReference>
<name>A0A136ITR5_9PEZI</name>
<sequence length="206" mass="22175">MAMRTKQFAVVDILRAAGAITSAEQYRKLRASVSSSDSNSRSAGSSIELILDDDTNAAAAEDSEGEGDGDDSHEQNIGHGSNVLFSTHYVEVEVSSGSDTDSSESDDSGTPSLSEESDPDEENIDYVDGLGMALLRLEQVSIFPAGTKRSLASFLMREIKTVIGDLSKLFPRYETPRVTDAAVERWNEIITDMAARPAIKAILGHE</sequence>
<dbReference type="Proteomes" id="UP000070501">
    <property type="component" value="Unassembled WGS sequence"/>
</dbReference>
<feature type="compositionally biased region" description="Acidic residues" evidence="1">
    <location>
        <begin position="50"/>
        <end position="69"/>
    </location>
</feature>
<evidence type="ECO:0000256" key="1">
    <source>
        <dbReference type="SAM" id="MobiDB-lite"/>
    </source>
</evidence>
<gene>
    <name evidence="2" type="ORF">Micbo1qcDRAFT_166405</name>
</gene>
<protein>
    <submittedName>
        <fullName evidence="2">Uncharacterized protein</fullName>
    </submittedName>
</protein>
<evidence type="ECO:0000313" key="3">
    <source>
        <dbReference type="Proteomes" id="UP000070501"/>
    </source>
</evidence>
<evidence type="ECO:0000313" key="2">
    <source>
        <dbReference type="EMBL" id="KXJ88350.1"/>
    </source>
</evidence>
<organism evidence="2 3">
    <name type="scientific">Microdochium bolleyi</name>
    <dbReference type="NCBI Taxonomy" id="196109"/>
    <lineage>
        <taxon>Eukaryota</taxon>
        <taxon>Fungi</taxon>
        <taxon>Dikarya</taxon>
        <taxon>Ascomycota</taxon>
        <taxon>Pezizomycotina</taxon>
        <taxon>Sordariomycetes</taxon>
        <taxon>Xylariomycetidae</taxon>
        <taxon>Xylariales</taxon>
        <taxon>Microdochiaceae</taxon>
        <taxon>Microdochium</taxon>
    </lineage>
</organism>
<feature type="region of interest" description="Disordered" evidence="1">
    <location>
        <begin position="31"/>
        <end position="79"/>
    </location>
</feature>
<dbReference type="AlphaFoldDB" id="A0A136ITR5"/>
<reference evidence="3" key="1">
    <citation type="submission" date="2016-02" db="EMBL/GenBank/DDBJ databases">
        <title>Draft genome sequence of Microdochium bolleyi, a fungal endophyte of beachgrass.</title>
        <authorList>
            <consortium name="DOE Joint Genome Institute"/>
            <person name="David A.S."/>
            <person name="May G."/>
            <person name="Haridas S."/>
            <person name="Lim J."/>
            <person name="Wang M."/>
            <person name="Labutti K."/>
            <person name="Lipzen A."/>
            <person name="Barry K."/>
            <person name="Grigoriev I.V."/>
        </authorList>
    </citation>
    <scope>NUCLEOTIDE SEQUENCE [LARGE SCALE GENOMIC DNA]</scope>
    <source>
        <strain evidence="3">J235TASD1</strain>
    </source>
</reference>
<accession>A0A136ITR5</accession>
<keyword evidence="3" id="KW-1185">Reference proteome</keyword>
<proteinExistence type="predicted"/>